<accession>D2A4R7</accession>
<dbReference type="PANTHER" id="PTHR16515">
    <property type="entry name" value="PR DOMAIN ZINC FINGER PROTEIN"/>
    <property type="match status" value="1"/>
</dbReference>
<dbReference type="GO" id="GO:0005634">
    <property type="term" value="C:nucleus"/>
    <property type="evidence" value="ECO:0007669"/>
    <property type="project" value="UniProtKB-SubCell"/>
</dbReference>
<feature type="compositionally biased region" description="Basic residues" evidence="9">
    <location>
        <begin position="1"/>
        <end position="10"/>
    </location>
</feature>
<sequence>MCHKPAKRQNAHLPGRGPQNPAPNKNPKLSLPHCLRERLFTQSRLLQMPPNARSLLFVPARVRQFREHALKLFQKFQVYIKDTATKTAPPEPPTFTEVKPVENVPFYTLQLPAIVTNQPVKAEKIAPMMGAIKTAPRNEMSNVVVNANGEVLNIAQLVDFESLINQAGLQQQKKCVTKATKKDKEDPIIKIDLTTTSESNYDTGQKNKNPNKFAYAIKVEEKLNNPSVIFNNLPEFNQNAAFNGYNNSLYTPGVVATPSVVCNTVEPSTVNLNVLSQDLNQPAAQPYQHKVVAEEMAPTQVNNNNQIIKSHVCEICQKSFKRREHLYQHVKLHTGFRPYTCENCNKSFMRKEHLLRHMTSHSGQKNFTCNICDKSFSRNDNLLKHKKTHDKQASYTCDICQKQFVMKHYYLAHKLTHDSDRCSLANVWNVLKT</sequence>
<evidence type="ECO:0000256" key="2">
    <source>
        <dbReference type="ARBA" id="ARBA00022723"/>
    </source>
</evidence>
<dbReference type="PROSITE" id="PS00028">
    <property type="entry name" value="ZINC_FINGER_C2H2_1"/>
    <property type="match status" value="4"/>
</dbReference>
<feature type="region of interest" description="Disordered" evidence="9">
    <location>
        <begin position="1"/>
        <end position="30"/>
    </location>
</feature>
<dbReference type="SUPFAM" id="SSF57667">
    <property type="entry name" value="beta-beta-alpha zinc fingers"/>
    <property type="match status" value="2"/>
</dbReference>
<name>D2A4R7_TRICA</name>
<dbReference type="HOGENOM" id="CLU_542133_0_0_1"/>
<proteinExistence type="predicted"/>
<evidence type="ECO:0000256" key="3">
    <source>
        <dbReference type="ARBA" id="ARBA00022737"/>
    </source>
</evidence>
<evidence type="ECO:0000313" key="11">
    <source>
        <dbReference type="EMBL" id="EFA05258.2"/>
    </source>
</evidence>
<feature type="domain" description="C2H2-type" evidence="10">
    <location>
        <begin position="311"/>
        <end position="338"/>
    </location>
</feature>
<keyword evidence="6" id="KW-0238">DNA-binding</keyword>
<dbReference type="PROSITE" id="PS50157">
    <property type="entry name" value="ZINC_FINGER_C2H2_2"/>
    <property type="match status" value="4"/>
</dbReference>
<evidence type="ECO:0000256" key="5">
    <source>
        <dbReference type="ARBA" id="ARBA00022833"/>
    </source>
</evidence>
<gene>
    <name evidence="11" type="primary">AUGUSTUS-3.0.2_15411</name>
    <name evidence="11" type="ORF">TcasGA2_TC015411</name>
</gene>
<dbReference type="InParanoid" id="D2A4R7"/>
<keyword evidence="12" id="KW-1185">Reference proteome</keyword>
<dbReference type="OrthoDB" id="654211at2759"/>
<reference evidence="11 12" key="1">
    <citation type="journal article" date="2008" name="Nature">
        <title>The genome of the model beetle and pest Tribolium castaneum.</title>
        <authorList>
            <consortium name="Tribolium Genome Sequencing Consortium"/>
            <person name="Richards S."/>
            <person name="Gibbs R.A."/>
            <person name="Weinstock G.M."/>
            <person name="Brown S.J."/>
            <person name="Denell R."/>
            <person name="Beeman R.W."/>
            <person name="Gibbs R."/>
            <person name="Beeman R.W."/>
            <person name="Brown S.J."/>
            <person name="Bucher G."/>
            <person name="Friedrich M."/>
            <person name="Grimmelikhuijzen C.J."/>
            <person name="Klingler M."/>
            <person name="Lorenzen M."/>
            <person name="Richards S."/>
            <person name="Roth S."/>
            <person name="Schroder R."/>
            <person name="Tautz D."/>
            <person name="Zdobnov E.M."/>
            <person name="Muzny D."/>
            <person name="Gibbs R.A."/>
            <person name="Weinstock G.M."/>
            <person name="Attaway T."/>
            <person name="Bell S."/>
            <person name="Buhay C.J."/>
            <person name="Chandrabose M.N."/>
            <person name="Chavez D."/>
            <person name="Clerk-Blankenburg K.P."/>
            <person name="Cree A."/>
            <person name="Dao M."/>
            <person name="Davis C."/>
            <person name="Chacko J."/>
            <person name="Dinh H."/>
            <person name="Dugan-Rocha S."/>
            <person name="Fowler G."/>
            <person name="Garner T.T."/>
            <person name="Garnes J."/>
            <person name="Gnirke A."/>
            <person name="Hawes A."/>
            <person name="Hernandez J."/>
            <person name="Hines S."/>
            <person name="Holder M."/>
            <person name="Hume J."/>
            <person name="Jhangiani S.N."/>
            <person name="Joshi V."/>
            <person name="Khan Z.M."/>
            <person name="Jackson L."/>
            <person name="Kovar C."/>
            <person name="Kowis A."/>
            <person name="Lee S."/>
            <person name="Lewis L.R."/>
            <person name="Margolis J."/>
            <person name="Morgan M."/>
            <person name="Nazareth L.V."/>
            <person name="Nguyen N."/>
            <person name="Okwuonu G."/>
            <person name="Parker D."/>
            <person name="Richards S."/>
            <person name="Ruiz S.J."/>
            <person name="Santibanez J."/>
            <person name="Savard J."/>
            <person name="Scherer S.E."/>
            <person name="Schneider B."/>
            <person name="Sodergren E."/>
            <person name="Tautz D."/>
            <person name="Vattahil S."/>
            <person name="Villasana D."/>
            <person name="White C.S."/>
            <person name="Wright R."/>
            <person name="Park Y."/>
            <person name="Beeman R.W."/>
            <person name="Lord J."/>
            <person name="Oppert B."/>
            <person name="Lorenzen M."/>
            <person name="Brown S."/>
            <person name="Wang L."/>
            <person name="Savard J."/>
            <person name="Tautz D."/>
            <person name="Richards S."/>
            <person name="Weinstock G."/>
            <person name="Gibbs R.A."/>
            <person name="Liu Y."/>
            <person name="Worley K."/>
            <person name="Weinstock G."/>
            <person name="Elsik C.G."/>
            <person name="Reese J.T."/>
            <person name="Elhaik E."/>
            <person name="Landan G."/>
            <person name="Graur D."/>
            <person name="Arensburger P."/>
            <person name="Atkinson P."/>
            <person name="Beeman R.W."/>
            <person name="Beidler J."/>
            <person name="Brown S.J."/>
            <person name="Demuth J.P."/>
            <person name="Drury D.W."/>
            <person name="Du Y.Z."/>
            <person name="Fujiwara H."/>
            <person name="Lorenzen M."/>
            <person name="Maselli V."/>
            <person name="Osanai M."/>
            <person name="Park Y."/>
            <person name="Robertson H.M."/>
            <person name="Tu Z."/>
            <person name="Wang J.J."/>
            <person name="Wang S."/>
            <person name="Richards S."/>
            <person name="Song H."/>
            <person name="Zhang L."/>
            <person name="Sodergren E."/>
            <person name="Werner D."/>
            <person name="Stanke M."/>
            <person name="Morgenstern B."/>
            <person name="Solovyev V."/>
            <person name="Kosarev P."/>
            <person name="Brown G."/>
            <person name="Chen H.C."/>
            <person name="Ermolaeva O."/>
            <person name="Hlavina W."/>
            <person name="Kapustin Y."/>
            <person name="Kiryutin B."/>
            <person name="Kitts P."/>
            <person name="Maglott D."/>
            <person name="Pruitt K."/>
            <person name="Sapojnikov V."/>
            <person name="Souvorov A."/>
            <person name="Mackey A.J."/>
            <person name="Waterhouse R.M."/>
            <person name="Wyder S."/>
            <person name="Zdobnov E.M."/>
            <person name="Zdobnov E.M."/>
            <person name="Wyder S."/>
            <person name="Kriventseva E.V."/>
            <person name="Kadowaki T."/>
            <person name="Bork P."/>
            <person name="Aranda M."/>
            <person name="Bao R."/>
            <person name="Beermann A."/>
            <person name="Berns N."/>
            <person name="Bolognesi R."/>
            <person name="Bonneton F."/>
            <person name="Bopp D."/>
            <person name="Brown S.J."/>
            <person name="Bucher G."/>
            <person name="Butts T."/>
            <person name="Chaumot A."/>
            <person name="Denell R.E."/>
            <person name="Ferrier D.E."/>
            <person name="Friedrich M."/>
            <person name="Gordon C.M."/>
            <person name="Jindra M."/>
            <person name="Klingler M."/>
            <person name="Lan Q."/>
            <person name="Lattorff H.M."/>
            <person name="Laudet V."/>
            <person name="von Levetsow C."/>
            <person name="Liu Z."/>
            <person name="Lutz R."/>
            <person name="Lynch J.A."/>
            <person name="da Fonseca R.N."/>
            <person name="Posnien N."/>
            <person name="Reuter R."/>
            <person name="Roth S."/>
            <person name="Savard J."/>
            <person name="Schinko J.B."/>
            <person name="Schmitt C."/>
            <person name="Schoppmeier M."/>
            <person name="Schroder R."/>
            <person name="Shippy T.D."/>
            <person name="Simonnet F."/>
            <person name="Marques-Souza H."/>
            <person name="Tautz D."/>
            <person name="Tomoyasu Y."/>
            <person name="Trauner J."/>
            <person name="Van der Zee M."/>
            <person name="Vervoort M."/>
            <person name="Wittkopp N."/>
            <person name="Wimmer E.A."/>
            <person name="Yang X."/>
            <person name="Jones A.K."/>
            <person name="Sattelle D.B."/>
            <person name="Ebert P.R."/>
            <person name="Nelson D."/>
            <person name="Scott J.G."/>
            <person name="Beeman R.W."/>
            <person name="Muthukrishnan S."/>
            <person name="Kramer K.J."/>
            <person name="Arakane Y."/>
            <person name="Beeman R.W."/>
            <person name="Zhu Q."/>
            <person name="Hogenkamp D."/>
            <person name="Dixit R."/>
            <person name="Oppert B."/>
            <person name="Jiang H."/>
            <person name="Zou Z."/>
            <person name="Marshall J."/>
            <person name="Elpidina E."/>
            <person name="Vinokurov K."/>
            <person name="Oppert C."/>
            <person name="Zou Z."/>
            <person name="Evans J."/>
            <person name="Lu Z."/>
            <person name="Zhao P."/>
            <person name="Sumathipala N."/>
            <person name="Altincicek B."/>
            <person name="Vilcinskas A."/>
            <person name="Williams M."/>
            <person name="Hultmark D."/>
            <person name="Hetru C."/>
            <person name="Jiang H."/>
            <person name="Grimmelikhuijzen C.J."/>
            <person name="Hauser F."/>
            <person name="Cazzamali G."/>
            <person name="Williamson M."/>
            <person name="Park Y."/>
            <person name="Li B."/>
            <person name="Tanaka Y."/>
            <person name="Predel R."/>
            <person name="Neupert S."/>
            <person name="Schachtner J."/>
            <person name="Verleyen P."/>
            <person name="Raible F."/>
            <person name="Bork P."/>
            <person name="Friedrich M."/>
            <person name="Walden K.K."/>
            <person name="Robertson H.M."/>
            <person name="Angeli S."/>
            <person name="Foret S."/>
            <person name="Bucher G."/>
            <person name="Schuetz S."/>
            <person name="Maleszka R."/>
            <person name="Wimmer E.A."/>
            <person name="Beeman R.W."/>
            <person name="Lorenzen M."/>
            <person name="Tomoyasu Y."/>
            <person name="Miller S.C."/>
            <person name="Grossmann D."/>
            <person name="Bucher G."/>
        </authorList>
    </citation>
    <scope>NUCLEOTIDE SEQUENCE [LARGE SCALE GENOMIC DNA]</scope>
    <source>
        <strain evidence="11 12">Georgia GA2</strain>
    </source>
</reference>
<evidence type="ECO:0000256" key="7">
    <source>
        <dbReference type="ARBA" id="ARBA00023242"/>
    </source>
</evidence>
<dbReference type="GO" id="GO:0000978">
    <property type="term" value="F:RNA polymerase II cis-regulatory region sequence-specific DNA binding"/>
    <property type="evidence" value="ECO:0000318"/>
    <property type="project" value="GO_Central"/>
</dbReference>
<keyword evidence="7" id="KW-0539">Nucleus</keyword>
<dbReference type="Gene3D" id="3.30.160.60">
    <property type="entry name" value="Classic Zinc Finger"/>
    <property type="match status" value="3"/>
</dbReference>
<feature type="domain" description="C2H2-type" evidence="10">
    <location>
        <begin position="395"/>
        <end position="422"/>
    </location>
</feature>
<dbReference type="GO" id="GO:0006357">
    <property type="term" value="P:regulation of transcription by RNA polymerase II"/>
    <property type="evidence" value="ECO:0000318"/>
    <property type="project" value="GO_Central"/>
</dbReference>
<feature type="domain" description="C2H2-type" evidence="10">
    <location>
        <begin position="367"/>
        <end position="394"/>
    </location>
</feature>
<evidence type="ECO:0000256" key="8">
    <source>
        <dbReference type="PROSITE-ProRule" id="PRU00042"/>
    </source>
</evidence>
<dbReference type="InterPro" id="IPR036236">
    <property type="entry name" value="Znf_C2H2_sf"/>
</dbReference>
<dbReference type="GO" id="GO:0003700">
    <property type="term" value="F:DNA-binding transcription factor activity"/>
    <property type="evidence" value="ECO:0000318"/>
    <property type="project" value="GO_Central"/>
</dbReference>
<dbReference type="InterPro" id="IPR013087">
    <property type="entry name" value="Znf_C2H2_type"/>
</dbReference>
<dbReference type="Pfam" id="PF00096">
    <property type="entry name" value="zf-C2H2"/>
    <property type="match status" value="3"/>
</dbReference>
<dbReference type="AlphaFoldDB" id="D2A4R7"/>
<evidence type="ECO:0000256" key="4">
    <source>
        <dbReference type="ARBA" id="ARBA00022771"/>
    </source>
</evidence>
<organism evidence="11 12">
    <name type="scientific">Tribolium castaneum</name>
    <name type="common">Red flour beetle</name>
    <dbReference type="NCBI Taxonomy" id="7070"/>
    <lineage>
        <taxon>Eukaryota</taxon>
        <taxon>Metazoa</taxon>
        <taxon>Ecdysozoa</taxon>
        <taxon>Arthropoda</taxon>
        <taxon>Hexapoda</taxon>
        <taxon>Insecta</taxon>
        <taxon>Pterygota</taxon>
        <taxon>Neoptera</taxon>
        <taxon>Endopterygota</taxon>
        <taxon>Coleoptera</taxon>
        <taxon>Polyphaga</taxon>
        <taxon>Cucujiformia</taxon>
        <taxon>Tenebrionidae</taxon>
        <taxon>Tenebrionidae incertae sedis</taxon>
        <taxon>Tribolium</taxon>
    </lineage>
</organism>
<dbReference type="FunFam" id="3.30.160.60:FF:000045">
    <property type="entry name" value="ZFP69 zinc finger protein B"/>
    <property type="match status" value="1"/>
</dbReference>
<evidence type="ECO:0000256" key="9">
    <source>
        <dbReference type="SAM" id="MobiDB-lite"/>
    </source>
</evidence>
<keyword evidence="5" id="KW-0862">Zinc</keyword>
<comment type="subcellular location">
    <subcellularLocation>
        <location evidence="1">Nucleus</location>
    </subcellularLocation>
</comment>
<dbReference type="SMART" id="SM00355">
    <property type="entry name" value="ZnF_C2H2"/>
    <property type="match status" value="4"/>
</dbReference>
<evidence type="ECO:0000313" key="12">
    <source>
        <dbReference type="Proteomes" id="UP000007266"/>
    </source>
</evidence>
<evidence type="ECO:0000256" key="1">
    <source>
        <dbReference type="ARBA" id="ARBA00004123"/>
    </source>
</evidence>
<keyword evidence="4 8" id="KW-0863">Zinc-finger</keyword>
<dbReference type="GO" id="GO:0008270">
    <property type="term" value="F:zinc ion binding"/>
    <property type="evidence" value="ECO:0007669"/>
    <property type="project" value="UniProtKB-KW"/>
</dbReference>
<protein>
    <recommendedName>
        <fullName evidence="10">C2H2-type domain-containing protein</fullName>
    </recommendedName>
</protein>
<dbReference type="InterPro" id="IPR050331">
    <property type="entry name" value="Zinc_finger"/>
</dbReference>
<dbReference type="Proteomes" id="UP000007266">
    <property type="component" value="Linkage group 6"/>
</dbReference>
<dbReference type="PANTHER" id="PTHR16515:SF66">
    <property type="entry name" value="C2H2-TYPE DOMAIN-CONTAINING PROTEIN"/>
    <property type="match status" value="1"/>
</dbReference>
<dbReference type="FunFam" id="3.30.160.60:FF:000624">
    <property type="entry name" value="zinc finger protein 697"/>
    <property type="match status" value="2"/>
</dbReference>
<keyword evidence="2" id="KW-0479">Metal-binding</keyword>
<evidence type="ECO:0000259" key="10">
    <source>
        <dbReference type="PROSITE" id="PS50157"/>
    </source>
</evidence>
<keyword evidence="3" id="KW-0677">Repeat</keyword>
<dbReference type="eggNOG" id="KOG1721">
    <property type="taxonomic scope" value="Eukaryota"/>
</dbReference>
<reference evidence="11 12" key="2">
    <citation type="journal article" date="2010" name="Nucleic Acids Res.">
        <title>BeetleBase in 2010: revisions to provide comprehensive genomic information for Tribolium castaneum.</title>
        <authorList>
            <person name="Kim H.S."/>
            <person name="Murphy T."/>
            <person name="Xia J."/>
            <person name="Caragea D."/>
            <person name="Park Y."/>
            <person name="Beeman R.W."/>
            <person name="Lorenzen M.D."/>
            <person name="Butcher S."/>
            <person name="Manak J.R."/>
            <person name="Brown S.J."/>
        </authorList>
    </citation>
    <scope>GENOME REANNOTATION</scope>
    <source>
        <strain evidence="11 12">Georgia GA2</strain>
    </source>
</reference>
<feature type="domain" description="C2H2-type" evidence="10">
    <location>
        <begin position="339"/>
        <end position="366"/>
    </location>
</feature>
<dbReference type="EMBL" id="KQ971344">
    <property type="protein sequence ID" value="EFA05258.2"/>
    <property type="molecule type" value="Genomic_DNA"/>
</dbReference>
<evidence type="ECO:0000256" key="6">
    <source>
        <dbReference type="ARBA" id="ARBA00023125"/>
    </source>
</evidence>